<evidence type="ECO:0000313" key="5">
    <source>
        <dbReference type="Proteomes" id="UP000198728"/>
    </source>
</evidence>
<dbReference type="CDD" id="cd00156">
    <property type="entry name" value="REC"/>
    <property type="match status" value="1"/>
</dbReference>
<protein>
    <submittedName>
        <fullName evidence="4">Response regulator of citrate/malate metabolism</fullName>
    </submittedName>
</protein>
<dbReference type="STRING" id="441112.SAMN04488094_101725"/>
<feature type="domain" description="Response regulatory" evidence="3">
    <location>
        <begin position="23"/>
        <end position="136"/>
    </location>
</feature>
<dbReference type="PANTHER" id="PTHR44591:SF3">
    <property type="entry name" value="RESPONSE REGULATORY DOMAIN-CONTAINING PROTEIN"/>
    <property type="match status" value="1"/>
</dbReference>
<dbReference type="RefSeq" id="WP_093359270.1">
    <property type="nucleotide sequence ID" value="NZ_FOLG01000001.1"/>
</dbReference>
<dbReference type="SUPFAM" id="SSF52172">
    <property type="entry name" value="CheY-like"/>
    <property type="match status" value="1"/>
</dbReference>
<reference evidence="4 5" key="1">
    <citation type="submission" date="2016-10" db="EMBL/GenBank/DDBJ databases">
        <authorList>
            <person name="de Groot N.N."/>
        </authorList>
    </citation>
    <scope>NUCLEOTIDE SEQUENCE [LARGE SCALE GENOMIC DNA]</scope>
    <source>
        <strain evidence="4 5">DSM 19548</strain>
    </source>
</reference>
<dbReference type="Proteomes" id="UP000198728">
    <property type="component" value="Unassembled WGS sequence"/>
</dbReference>
<dbReference type="Pfam" id="PF00072">
    <property type="entry name" value="Response_reg"/>
    <property type="match status" value="1"/>
</dbReference>
<sequence length="238" mass="25245">MDDLCTEAFARKPTPDRPLLGVTVLVVEDSRFASEAMRLLCLRSGARIRRADCLASARRHLATYRPTAVVVDLGLPDGSGDTLIRELASSDQPASIILGTSGDPDAESVALSAGAHGFLAKPITSLALFQQAILSRLPLRRHPRGMRLISGDQIAPDPIALRDDLNHAADILASRVDEPTLDYLAQFLTSVARSASDPALAEAASRLHAAGRRGKDPADALHAVSSLVDTRRAASAAF</sequence>
<dbReference type="InterPro" id="IPR050595">
    <property type="entry name" value="Bact_response_regulator"/>
</dbReference>
<dbReference type="SMART" id="SM00448">
    <property type="entry name" value="REC"/>
    <property type="match status" value="1"/>
</dbReference>
<keyword evidence="5" id="KW-1185">Reference proteome</keyword>
<name>A0A1I1EGS1_9RHOB</name>
<accession>A0A1I1EGS1</accession>
<organism evidence="4 5">
    <name type="scientific">Tropicimonas isoalkanivorans</name>
    <dbReference type="NCBI Taxonomy" id="441112"/>
    <lineage>
        <taxon>Bacteria</taxon>
        <taxon>Pseudomonadati</taxon>
        <taxon>Pseudomonadota</taxon>
        <taxon>Alphaproteobacteria</taxon>
        <taxon>Rhodobacterales</taxon>
        <taxon>Roseobacteraceae</taxon>
        <taxon>Tropicimonas</taxon>
    </lineage>
</organism>
<evidence type="ECO:0000313" key="4">
    <source>
        <dbReference type="EMBL" id="SFB84160.1"/>
    </source>
</evidence>
<dbReference type="InterPro" id="IPR001789">
    <property type="entry name" value="Sig_transdc_resp-reg_receiver"/>
</dbReference>
<dbReference type="PROSITE" id="PS50110">
    <property type="entry name" value="RESPONSE_REGULATORY"/>
    <property type="match status" value="1"/>
</dbReference>
<evidence type="ECO:0000259" key="3">
    <source>
        <dbReference type="PROSITE" id="PS50110"/>
    </source>
</evidence>
<evidence type="ECO:0000256" key="1">
    <source>
        <dbReference type="ARBA" id="ARBA00022553"/>
    </source>
</evidence>
<dbReference type="GO" id="GO:0000160">
    <property type="term" value="P:phosphorelay signal transduction system"/>
    <property type="evidence" value="ECO:0007669"/>
    <property type="project" value="InterPro"/>
</dbReference>
<dbReference type="InterPro" id="IPR011006">
    <property type="entry name" value="CheY-like_superfamily"/>
</dbReference>
<dbReference type="PANTHER" id="PTHR44591">
    <property type="entry name" value="STRESS RESPONSE REGULATOR PROTEIN 1"/>
    <property type="match status" value="1"/>
</dbReference>
<dbReference type="AlphaFoldDB" id="A0A1I1EGS1"/>
<gene>
    <name evidence="4" type="ORF">SAMN04488094_101725</name>
</gene>
<evidence type="ECO:0000256" key="2">
    <source>
        <dbReference type="PROSITE-ProRule" id="PRU00169"/>
    </source>
</evidence>
<feature type="modified residue" description="4-aspartylphosphate" evidence="2">
    <location>
        <position position="72"/>
    </location>
</feature>
<keyword evidence="1 2" id="KW-0597">Phosphoprotein</keyword>
<dbReference type="OrthoDB" id="7831674at2"/>
<dbReference type="Gene3D" id="3.40.50.2300">
    <property type="match status" value="1"/>
</dbReference>
<proteinExistence type="predicted"/>
<dbReference type="EMBL" id="FOLG01000001">
    <property type="protein sequence ID" value="SFB84160.1"/>
    <property type="molecule type" value="Genomic_DNA"/>
</dbReference>